<dbReference type="Pfam" id="PF00172">
    <property type="entry name" value="Zn_clus"/>
    <property type="match status" value="1"/>
</dbReference>
<dbReference type="PANTHER" id="PTHR31668:SF10">
    <property type="entry name" value="ZN(II)2CYS6 TRANSCRIPTION FACTOR (EUROFUNG)"/>
    <property type="match status" value="1"/>
</dbReference>
<dbReference type="InterPro" id="IPR036864">
    <property type="entry name" value="Zn2-C6_fun-type_DNA-bd_sf"/>
</dbReference>
<dbReference type="InterPro" id="IPR001138">
    <property type="entry name" value="Zn2Cys6_DnaBD"/>
</dbReference>
<evidence type="ECO:0000256" key="5">
    <source>
        <dbReference type="ARBA" id="ARBA00023242"/>
    </source>
</evidence>
<dbReference type="SMART" id="SM00066">
    <property type="entry name" value="GAL4"/>
    <property type="match status" value="1"/>
</dbReference>
<sequence length="714" mass="79219">MSVPDEGADKMSASTSPPPKGVPRDYHSVPISTGTRPYRSHKIRACDLCRKRKSRCTVDLPGESCLLCRVQGADCHYREGPIKPITTRFYDRNYEQSAGGSAVPLGGSQSPQKRQPTHQSPSFSGVQTLADETPSPNSKSGPQGDRKAGHSSPRAFEEPFGESVHIVGPVAAEDAQVIERFMPSENSKKRPDAKTPYNVYSNDPKKPILYTTVSRRRQGLRTTGIPGESQKEILEQILGPFKHDLVKIFLDRINSSFLIFDEASFLESYKSDNGSLPPAVMCQVYAQSLIYWGQSQTLAPHPKPDIRYAVNLAVAALHEEFSAPGLSTLSASLIDLTGRPIFSMTGNAINSGRTVALSHILGLNRDPSSWKLSRAEKHQRIRLWWGVLIHDRWASHGHGVPPQINKNQYDVPLPTVQVLVHQGNLNPQRIKAAECYIALCQLTETLGDLLPLIYGLQPKSQNETSKTLRKLRTNLDTWEDSLPEWLKCSPADSLTPVSGSSSLYLAWLTLKMLICRVELQVTSSFNSSNVGSYEVNNSDSPTNPEGRQYFQTECRRAAEDVVGFMISLKRLNFDEFWLPYSAYHLTSTATLLVRCALETSDSAIARSCLSKVDVLRDALYRARVEYDWDLADMCLDHCERILTKQRGITSDDAPGVDQTNQTPDPACSLLPDTLTQNDIVNDMMSISGTFGTMDGFPFDMTGIWDVSGWQDDFG</sequence>
<evidence type="ECO:0000256" key="6">
    <source>
        <dbReference type="SAM" id="MobiDB-lite"/>
    </source>
</evidence>
<dbReference type="SUPFAM" id="SSF57701">
    <property type="entry name" value="Zn2/Cys6 DNA-binding domain"/>
    <property type="match status" value="1"/>
</dbReference>
<keyword evidence="5" id="KW-0539">Nucleus</keyword>
<keyword evidence="4" id="KW-0804">Transcription</keyword>
<evidence type="ECO:0000259" key="7">
    <source>
        <dbReference type="PROSITE" id="PS50048"/>
    </source>
</evidence>
<reference evidence="8" key="1">
    <citation type="submission" date="2021-01" db="EMBL/GenBank/DDBJ databases">
        <title>Chromosome-level genome assembly of a human fungal pathogen reveals clustering of transcriptionally co-regulated genes.</title>
        <authorList>
            <person name="Voorhies M."/>
            <person name="Cohen S."/>
            <person name="Shea T.P."/>
            <person name="Petrus S."/>
            <person name="Munoz J.F."/>
            <person name="Poplawski S."/>
            <person name="Goldman W.E."/>
            <person name="Michael T."/>
            <person name="Cuomo C.A."/>
            <person name="Sil A."/>
            <person name="Beyhan S."/>
        </authorList>
    </citation>
    <scope>NUCLEOTIDE SEQUENCE</scope>
    <source>
        <strain evidence="8">WU24</strain>
    </source>
</reference>
<dbReference type="EMBL" id="CP069111">
    <property type="protein sequence ID" value="QSS61871.1"/>
    <property type="molecule type" value="Genomic_DNA"/>
</dbReference>
<proteinExistence type="predicted"/>
<dbReference type="AlphaFoldDB" id="A0A8A1M7C7"/>
<keyword evidence="3" id="KW-0238">DNA-binding</keyword>
<dbReference type="GO" id="GO:0001080">
    <property type="term" value="P:nitrogen catabolite activation of transcription from RNA polymerase II promoter"/>
    <property type="evidence" value="ECO:0007669"/>
    <property type="project" value="TreeGrafter"/>
</dbReference>
<evidence type="ECO:0000256" key="2">
    <source>
        <dbReference type="ARBA" id="ARBA00023015"/>
    </source>
</evidence>
<dbReference type="PROSITE" id="PS50048">
    <property type="entry name" value="ZN2_CY6_FUNGAL_2"/>
    <property type="match status" value="1"/>
</dbReference>
<dbReference type="PROSITE" id="PS00463">
    <property type="entry name" value="ZN2_CY6_FUNGAL_1"/>
    <property type="match status" value="1"/>
</dbReference>
<feature type="domain" description="Zn(2)-C6 fungal-type" evidence="7">
    <location>
        <begin position="45"/>
        <end position="77"/>
    </location>
</feature>
<dbReference type="VEuPathDB" id="FungiDB:I7I51_04048"/>
<dbReference type="GO" id="GO:0006351">
    <property type="term" value="P:DNA-templated transcription"/>
    <property type="evidence" value="ECO:0007669"/>
    <property type="project" value="InterPro"/>
</dbReference>
<protein>
    <submittedName>
        <fullName evidence="8">C6 transcription factor</fullName>
    </submittedName>
</protein>
<dbReference type="PANTHER" id="PTHR31668">
    <property type="entry name" value="GLUCOSE TRANSPORT TRANSCRIPTION REGULATOR RGT1-RELATED-RELATED"/>
    <property type="match status" value="1"/>
</dbReference>
<dbReference type="GO" id="GO:0008270">
    <property type="term" value="F:zinc ion binding"/>
    <property type="evidence" value="ECO:0007669"/>
    <property type="project" value="InterPro"/>
</dbReference>
<dbReference type="OrthoDB" id="3034343at2759"/>
<evidence type="ECO:0000313" key="9">
    <source>
        <dbReference type="Proteomes" id="UP000663671"/>
    </source>
</evidence>
<evidence type="ECO:0000256" key="1">
    <source>
        <dbReference type="ARBA" id="ARBA00022723"/>
    </source>
</evidence>
<dbReference type="CDD" id="cd00067">
    <property type="entry name" value="GAL4"/>
    <property type="match status" value="1"/>
</dbReference>
<dbReference type="CDD" id="cd12148">
    <property type="entry name" value="fungal_TF_MHR"/>
    <property type="match status" value="1"/>
</dbReference>
<keyword evidence="1" id="KW-0479">Metal-binding</keyword>
<dbReference type="Proteomes" id="UP000663671">
    <property type="component" value="Chromosome 5"/>
</dbReference>
<dbReference type="InterPro" id="IPR007219">
    <property type="entry name" value="XnlR_reg_dom"/>
</dbReference>
<evidence type="ECO:0000256" key="3">
    <source>
        <dbReference type="ARBA" id="ARBA00023125"/>
    </source>
</evidence>
<dbReference type="GO" id="GO:0000981">
    <property type="term" value="F:DNA-binding transcription factor activity, RNA polymerase II-specific"/>
    <property type="evidence" value="ECO:0007669"/>
    <property type="project" value="InterPro"/>
</dbReference>
<accession>A0A8A1M7C7</accession>
<gene>
    <name evidence="8" type="ORF">I7I51_04048</name>
</gene>
<dbReference type="SMART" id="SM00906">
    <property type="entry name" value="Fungal_trans"/>
    <property type="match status" value="1"/>
</dbReference>
<feature type="compositionally biased region" description="Polar residues" evidence="6">
    <location>
        <begin position="107"/>
        <end position="127"/>
    </location>
</feature>
<dbReference type="Gene3D" id="4.10.240.10">
    <property type="entry name" value="Zn(2)-C6 fungal-type DNA-binding domain"/>
    <property type="match status" value="1"/>
</dbReference>
<feature type="region of interest" description="Disordered" evidence="6">
    <location>
        <begin position="649"/>
        <end position="668"/>
    </location>
</feature>
<evidence type="ECO:0000313" key="8">
    <source>
        <dbReference type="EMBL" id="QSS61871.1"/>
    </source>
</evidence>
<keyword evidence="2" id="KW-0805">Transcription regulation</keyword>
<name>A0A8A1M7C7_AJECA</name>
<feature type="region of interest" description="Disordered" evidence="6">
    <location>
        <begin position="97"/>
        <end position="163"/>
    </location>
</feature>
<dbReference type="InterPro" id="IPR050797">
    <property type="entry name" value="Carb_Metab_Trans_Reg"/>
</dbReference>
<organism evidence="8 9">
    <name type="scientific">Ajellomyces capsulatus</name>
    <name type="common">Darling's disease fungus</name>
    <name type="synonym">Histoplasma capsulatum</name>
    <dbReference type="NCBI Taxonomy" id="5037"/>
    <lineage>
        <taxon>Eukaryota</taxon>
        <taxon>Fungi</taxon>
        <taxon>Dikarya</taxon>
        <taxon>Ascomycota</taxon>
        <taxon>Pezizomycotina</taxon>
        <taxon>Eurotiomycetes</taxon>
        <taxon>Eurotiomycetidae</taxon>
        <taxon>Onygenales</taxon>
        <taxon>Ajellomycetaceae</taxon>
        <taxon>Histoplasma</taxon>
    </lineage>
</organism>
<dbReference type="GO" id="GO:0005634">
    <property type="term" value="C:nucleus"/>
    <property type="evidence" value="ECO:0007669"/>
    <property type="project" value="TreeGrafter"/>
</dbReference>
<evidence type="ECO:0000256" key="4">
    <source>
        <dbReference type="ARBA" id="ARBA00023163"/>
    </source>
</evidence>
<feature type="region of interest" description="Disordered" evidence="6">
    <location>
        <begin position="1"/>
        <end position="37"/>
    </location>
</feature>
<dbReference type="GO" id="GO:0003677">
    <property type="term" value="F:DNA binding"/>
    <property type="evidence" value="ECO:0007669"/>
    <property type="project" value="UniProtKB-KW"/>
</dbReference>
<dbReference type="Pfam" id="PF04082">
    <property type="entry name" value="Fungal_trans"/>
    <property type="match status" value="1"/>
</dbReference>